<organism evidence="2 3">
    <name type="scientific">Flavobacterium agricola</name>
    <dbReference type="NCBI Taxonomy" id="2870839"/>
    <lineage>
        <taxon>Bacteria</taxon>
        <taxon>Pseudomonadati</taxon>
        <taxon>Bacteroidota</taxon>
        <taxon>Flavobacteriia</taxon>
        <taxon>Flavobacteriales</taxon>
        <taxon>Flavobacteriaceae</taxon>
        <taxon>Flavobacterium</taxon>
    </lineage>
</organism>
<dbReference type="Pfam" id="PF01814">
    <property type="entry name" value="Hemerythrin"/>
    <property type="match status" value="1"/>
</dbReference>
<dbReference type="EMBL" id="CP081495">
    <property type="protein sequence ID" value="UYW01457.1"/>
    <property type="molecule type" value="Genomic_DNA"/>
</dbReference>
<evidence type="ECO:0000259" key="1">
    <source>
        <dbReference type="Pfam" id="PF01814"/>
    </source>
</evidence>
<gene>
    <name evidence="2" type="ORF">K5I29_00455</name>
</gene>
<keyword evidence="3" id="KW-1185">Reference proteome</keyword>
<reference evidence="2" key="1">
    <citation type="submission" date="2021-08" db="EMBL/GenBank/DDBJ databases">
        <title>Flavobacterium sp. strain CC-SYL302.</title>
        <authorList>
            <person name="Lin S.-Y."/>
            <person name="Lee T.-H."/>
            <person name="Young C.-C."/>
        </authorList>
    </citation>
    <scope>NUCLEOTIDE SEQUENCE</scope>
    <source>
        <strain evidence="2">CC-SYL302</strain>
    </source>
</reference>
<sequence length="154" mass="18440">MKRNENLIPLSREHHFGLLCSWKIREGVKLGIDYNRIKAYVNYFWEERLRHHFTAEDTVFEPLEHDDQFIAMEKEHVEIKHLIEAINDSENTDLLLAFADALQNHIRFEEREFFPAIEQNLSETELKKIGDQLANLVSEGEDKYPDEFWKRPKK</sequence>
<proteinExistence type="predicted"/>
<dbReference type="RefSeq" id="WP_264433929.1">
    <property type="nucleotide sequence ID" value="NZ_CP081495.1"/>
</dbReference>
<evidence type="ECO:0000313" key="2">
    <source>
        <dbReference type="EMBL" id="UYW01457.1"/>
    </source>
</evidence>
<dbReference type="Proteomes" id="UP001163328">
    <property type="component" value="Chromosome"/>
</dbReference>
<evidence type="ECO:0000313" key="3">
    <source>
        <dbReference type="Proteomes" id="UP001163328"/>
    </source>
</evidence>
<dbReference type="Gene3D" id="1.20.120.520">
    <property type="entry name" value="nmb1532 protein domain like"/>
    <property type="match status" value="1"/>
</dbReference>
<dbReference type="InterPro" id="IPR012312">
    <property type="entry name" value="Hemerythrin-like"/>
</dbReference>
<protein>
    <submittedName>
        <fullName evidence="2">Hemerythrin domain-containing protein</fullName>
    </submittedName>
</protein>
<feature type="domain" description="Hemerythrin-like" evidence="1">
    <location>
        <begin position="34"/>
        <end position="117"/>
    </location>
</feature>
<name>A0ABY6LZK7_9FLAO</name>
<accession>A0ABY6LZK7</accession>